<dbReference type="PATRIC" id="fig|1550241.5.peg.900"/>
<dbReference type="AlphaFoldDB" id="A0A0F7CL21"/>
<dbReference type="KEGG" id="thf:MA03_04235"/>
<feature type="domain" description="Phosphoribosyltransferase" evidence="3">
    <location>
        <begin position="112"/>
        <end position="221"/>
    </location>
</feature>
<evidence type="ECO:0000313" key="4">
    <source>
        <dbReference type="EMBL" id="AKG38651.1"/>
    </source>
</evidence>
<organism evidence="4 5">
    <name type="scientific">Infirmifilum uzonense</name>
    <dbReference type="NCBI Taxonomy" id="1550241"/>
    <lineage>
        <taxon>Archaea</taxon>
        <taxon>Thermoproteota</taxon>
        <taxon>Thermoprotei</taxon>
        <taxon>Thermofilales</taxon>
        <taxon>Thermofilaceae</taxon>
        <taxon>Infirmifilum</taxon>
    </lineage>
</organism>
<reference evidence="4 5" key="1">
    <citation type="journal article" date="2015" name="Stand. Genomic Sci.">
        <title>Complete genome sequence of and proposal of Thermofilum uzonense sp. nov. a novel hyperthermophilic crenarchaeon and emended description of the genus Thermofilum.</title>
        <authorList>
            <person name="Toshchakov S.V."/>
            <person name="Korzhenkov A.A."/>
            <person name="Samarov N.I."/>
            <person name="Mazunin I.O."/>
            <person name="Mozhey O.I."/>
            <person name="Shmyr I.S."/>
            <person name="Derbikova K.S."/>
            <person name="Taranov E.A."/>
            <person name="Dominova I.N."/>
            <person name="Bonch-Osmolovskaya E.A."/>
            <person name="Patrushev M.V."/>
            <person name="Podosokorskaya O.A."/>
            <person name="Kublanov I.V."/>
        </authorList>
    </citation>
    <scope>NUCLEOTIDE SEQUENCE [LARGE SCALE GENOMIC DNA]</scope>
    <source>
        <strain evidence="4 5">1807-2</strain>
    </source>
</reference>
<dbReference type="GeneID" id="25401412"/>
<keyword evidence="2" id="KW-0660">Purine salvage</keyword>
<dbReference type="SUPFAM" id="SSF53271">
    <property type="entry name" value="PRTase-like"/>
    <property type="match status" value="1"/>
</dbReference>
<evidence type="ECO:0000313" key="5">
    <source>
        <dbReference type="Proteomes" id="UP000067434"/>
    </source>
</evidence>
<dbReference type="STRING" id="1550241.MA03_04235"/>
<keyword evidence="5" id="KW-1185">Reference proteome</keyword>
<dbReference type="InterPro" id="IPR000836">
    <property type="entry name" value="PRTase_dom"/>
</dbReference>
<dbReference type="Pfam" id="PF00156">
    <property type="entry name" value="Pribosyltran"/>
    <property type="match status" value="1"/>
</dbReference>
<gene>
    <name evidence="4" type="ORF">MA03_04235</name>
</gene>
<evidence type="ECO:0000259" key="3">
    <source>
        <dbReference type="Pfam" id="PF00156"/>
    </source>
</evidence>
<name>A0A0F7CL21_9CREN</name>
<sequence length="242" mass="26394">MYSKRIEEATTQVICHKALKAVRAHIPPKEILEELNRAGIDVSPVDLSRYLGGLVLPAPDKALQILEAIYKTGLAERVLRVRVHVDSHGVVNVPDIAFDTRILELASAVAFLLFRGRVDLVVTAATNGIPLASTIASFLGARLAVARRERESPSIKYITTGLFLRDPPSYVHLYLPADSIRRGDRVLIADDLFSTGRTLKALLNMVEEARGNPIGGFALIAMGNAWREVAPSGLEIVTLLNV</sequence>
<dbReference type="PANTHER" id="PTHR43864:SF1">
    <property type="entry name" value="XANTHINE PHOSPHORIBOSYLTRANSFERASE"/>
    <property type="match status" value="1"/>
</dbReference>
<dbReference type="HOGENOM" id="CLU_086256_1_0_2"/>
<evidence type="ECO:0000256" key="2">
    <source>
        <dbReference type="ARBA" id="ARBA00022726"/>
    </source>
</evidence>
<dbReference type="GO" id="GO:0016740">
    <property type="term" value="F:transferase activity"/>
    <property type="evidence" value="ECO:0007669"/>
    <property type="project" value="UniProtKB-KW"/>
</dbReference>
<dbReference type="OrthoDB" id="31493at2157"/>
<dbReference type="InterPro" id="IPR029057">
    <property type="entry name" value="PRTase-like"/>
</dbReference>
<dbReference type="RefSeq" id="WP_052884084.1">
    <property type="nucleotide sequence ID" value="NZ_CP009961.1"/>
</dbReference>
<keyword evidence="1" id="KW-0808">Transferase</keyword>
<dbReference type="CDD" id="cd06223">
    <property type="entry name" value="PRTases_typeI"/>
    <property type="match status" value="1"/>
</dbReference>
<protein>
    <recommendedName>
        <fullName evidence="3">Phosphoribosyltransferase domain-containing protein</fullName>
    </recommendedName>
</protein>
<accession>A0A0F7CL21</accession>
<dbReference type="GO" id="GO:0006166">
    <property type="term" value="P:purine ribonucleoside salvage"/>
    <property type="evidence" value="ECO:0007669"/>
    <property type="project" value="UniProtKB-KW"/>
</dbReference>
<proteinExistence type="predicted"/>
<dbReference type="PANTHER" id="PTHR43864">
    <property type="entry name" value="HYPOXANTHINE/GUANINE PHOSPHORIBOSYLTRANSFERASE"/>
    <property type="match status" value="1"/>
</dbReference>
<dbReference type="Proteomes" id="UP000067434">
    <property type="component" value="Chromosome"/>
</dbReference>
<dbReference type="EMBL" id="CP009961">
    <property type="protein sequence ID" value="AKG38651.1"/>
    <property type="molecule type" value="Genomic_DNA"/>
</dbReference>
<dbReference type="InterPro" id="IPR050118">
    <property type="entry name" value="Pur/Pyrimidine_PRTase"/>
</dbReference>
<evidence type="ECO:0000256" key="1">
    <source>
        <dbReference type="ARBA" id="ARBA00022679"/>
    </source>
</evidence>
<dbReference type="Gene3D" id="3.40.50.2020">
    <property type="match status" value="1"/>
</dbReference>